<dbReference type="GO" id="GO:0043590">
    <property type="term" value="C:bacterial nucleoid"/>
    <property type="evidence" value="ECO:0007669"/>
    <property type="project" value="TreeGrafter"/>
</dbReference>
<evidence type="ECO:0000313" key="9">
    <source>
        <dbReference type="EMBL" id="QGW29595.1"/>
    </source>
</evidence>
<keyword evidence="5 7" id="KW-0234">DNA repair</keyword>
<dbReference type="AlphaFoldDB" id="A0A6I6GM73"/>
<dbReference type="PANTHER" id="PTHR33991:SF1">
    <property type="entry name" value="DNA REPAIR PROTEIN RECO"/>
    <property type="match status" value="1"/>
</dbReference>
<comment type="function">
    <text evidence="7">Involved in DNA repair and RecF pathway recombination.</text>
</comment>
<dbReference type="GO" id="GO:0006310">
    <property type="term" value="P:DNA recombination"/>
    <property type="evidence" value="ECO:0007669"/>
    <property type="project" value="UniProtKB-UniRule"/>
</dbReference>
<evidence type="ECO:0000256" key="1">
    <source>
        <dbReference type="ARBA" id="ARBA00007452"/>
    </source>
</evidence>
<dbReference type="SUPFAM" id="SSF57863">
    <property type="entry name" value="ArfGap/RecO-like zinc finger"/>
    <property type="match status" value="1"/>
</dbReference>
<gene>
    <name evidence="7 9" type="primary">recO</name>
    <name evidence="9" type="ORF">GLV81_17050</name>
</gene>
<evidence type="ECO:0000256" key="4">
    <source>
        <dbReference type="ARBA" id="ARBA00023172"/>
    </source>
</evidence>
<dbReference type="Gene3D" id="1.20.1440.120">
    <property type="entry name" value="Recombination protein O, C-terminal domain"/>
    <property type="match status" value="1"/>
</dbReference>
<comment type="similarity">
    <text evidence="1 7">Belongs to the RecO family.</text>
</comment>
<accession>A0A6I6GM73</accession>
<sequence length="245" mass="27874">MLQTTKAIILRTTAYGDTSLIVSAYTERYGLQQYMVKGARKSSKKGSSMSTMLQPAAIVELVVYHNELKQLQLVKELKWAVVYQQVMHSIHRNAVALYMIELLTKTLRQPETNEELYAFIEDSLCLLDQCDAAVVANLPLFFSLKLAAMLGFRIDDDKPDGICFLDLQAGSFDTEPPIHGMYLDAALSQVAFELMQQDNAVTLYRIKLNQQQRRELLQGFIHFFQYHVADFGRLKTVQVLQEVLG</sequence>
<dbReference type="Gene3D" id="2.40.50.140">
    <property type="entry name" value="Nucleic acid-binding proteins"/>
    <property type="match status" value="1"/>
</dbReference>
<evidence type="ECO:0000256" key="7">
    <source>
        <dbReference type="HAMAP-Rule" id="MF_00201"/>
    </source>
</evidence>
<evidence type="ECO:0000256" key="5">
    <source>
        <dbReference type="ARBA" id="ARBA00023204"/>
    </source>
</evidence>
<evidence type="ECO:0000256" key="6">
    <source>
        <dbReference type="ARBA" id="ARBA00033409"/>
    </source>
</evidence>
<dbReference type="EMBL" id="CP046566">
    <property type="protein sequence ID" value="QGW29595.1"/>
    <property type="molecule type" value="Genomic_DNA"/>
</dbReference>
<proteinExistence type="inferred from homology"/>
<keyword evidence="10" id="KW-1185">Reference proteome</keyword>
<reference evidence="9 10" key="1">
    <citation type="submission" date="2019-11" db="EMBL/GenBank/DDBJ databases">
        <authorList>
            <person name="Im W.T."/>
        </authorList>
    </citation>
    <scope>NUCLEOTIDE SEQUENCE [LARGE SCALE GENOMIC DNA]</scope>
    <source>
        <strain evidence="9 10">SB-02</strain>
    </source>
</reference>
<name>A0A6I6GM73_9BACT</name>
<keyword evidence="3 7" id="KW-0227">DNA damage</keyword>
<dbReference type="RefSeq" id="WP_157479950.1">
    <property type="nucleotide sequence ID" value="NZ_CP046566.1"/>
</dbReference>
<evidence type="ECO:0000313" key="10">
    <source>
        <dbReference type="Proteomes" id="UP000426027"/>
    </source>
</evidence>
<protein>
    <recommendedName>
        <fullName evidence="2 7">DNA repair protein RecO</fullName>
    </recommendedName>
    <alternativeName>
        <fullName evidence="6 7">Recombination protein O</fullName>
    </alternativeName>
</protein>
<evidence type="ECO:0000259" key="8">
    <source>
        <dbReference type="Pfam" id="PF11967"/>
    </source>
</evidence>
<dbReference type="InterPro" id="IPR037278">
    <property type="entry name" value="ARFGAP/RecO"/>
</dbReference>
<dbReference type="KEGG" id="fls:GLV81_17050"/>
<feature type="domain" description="DNA replication/recombination mediator RecO N-terminal" evidence="8">
    <location>
        <begin position="1"/>
        <end position="78"/>
    </location>
</feature>
<dbReference type="HAMAP" id="MF_00201">
    <property type="entry name" value="RecO"/>
    <property type="match status" value="1"/>
</dbReference>
<keyword evidence="4 7" id="KW-0233">DNA recombination</keyword>
<dbReference type="Pfam" id="PF11967">
    <property type="entry name" value="RecO_N"/>
    <property type="match status" value="1"/>
</dbReference>
<dbReference type="SUPFAM" id="SSF50249">
    <property type="entry name" value="Nucleic acid-binding proteins"/>
    <property type="match status" value="1"/>
</dbReference>
<dbReference type="InterPro" id="IPR003717">
    <property type="entry name" value="RecO"/>
</dbReference>
<dbReference type="GO" id="GO:0006302">
    <property type="term" value="P:double-strand break repair"/>
    <property type="evidence" value="ECO:0007669"/>
    <property type="project" value="TreeGrafter"/>
</dbReference>
<dbReference type="NCBIfam" id="TIGR00613">
    <property type="entry name" value="reco"/>
    <property type="match status" value="1"/>
</dbReference>
<dbReference type="InterPro" id="IPR042242">
    <property type="entry name" value="RecO_C"/>
</dbReference>
<dbReference type="InterPro" id="IPR012340">
    <property type="entry name" value="NA-bd_OB-fold"/>
</dbReference>
<dbReference type="InterPro" id="IPR022572">
    <property type="entry name" value="DNA_rep/recomb_RecO_N"/>
</dbReference>
<dbReference type="Proteomes" id="UP000426027">
    <property type="component" value="Chromosome"/>
</dbReference>
<organism evidence="9 10">
    <name type="scientific">Phnomibacter ginsenosidimutans</name>
    <dbReference type="NCBI Taxonomy" id="2676868"/>
    <lineage>
        <taxon>Bacteria</taxon>
        <taxon>Pseudomonadati</taxon>
        <taxon>Bacteroidota</taxon>
        <taxon>Chitinophagia</taxon>
        <taxon>Chitinophagales</taxon>
        <taxon>Chitinophagaceae</taxon>
        <taxon>Phnomibacter</taxon>
    </lineage>
</organism>
<dbReference type="PANTHER" id="PTHR33991">
    <property type="entry name" value="DNA REPAIR PROTEIN RECO"/>
    <property type="match status" value="1"/>
</dbReference>
<dbReference type="Pfam" id="PF02565">
    <property type="entry name" value="RecO_C"/>
    <property type="match status" value="1"/>
</dbReference>
<evidence type="ECO:0000256" key="2">
    <source>
        <dbReference type="ARBA" id="ARBA00021310"/>
    </source>
</evidence>
<evidence type="ECO:0000256" key="3">
    <source>
        <dbReference type="ARBA" id="ARBA00022763"/>
    </source>
</evidence>